<proteinExistence type="predicted"/>
<keyword evidence="2" id="KW-1133">Transmembrane helix</keyword>
<sequence>MDEHDLRHAFNQAMADTPPSMDTDAALARAQSAYRRRRTAMMGGGAAAAVAVIAAGAIALTGAAPGGAAPGQAAPAVQPTAAAQSTTAVQPTDAGASTTIATPATGVPPSTRPSWPNGQTDRTASRGPQHARGVELLDLITAALPEGLESPELEWASPEYSGDTRYHQAQYADTINGVEIWEYMATMPVGRDGRYGKLLIEVHTPGNADPTEPCALTTNLWGMGGDCTVVTVEGKQVGLVRKPSADGRFDQWAAYRHPDGTTVAIAQAKRFDGVTEPAMTELPLTTDQLLTLVIADRFAIG</sequence>
<evidence type="ECO:0000256" key="1">
    <source>
        <dbReference type="SAM" id="MobiDB-lite"/>
    </source>
</evidence>
<keyword evidence="2" id="KW-0812">Transmembrane</keyword>
<feature type="compositionally biased region" description="Polar residues" evidence="1">
    <location>
        <begin position="112"/>
        <end position="122"/>
    </location>
</feature>
<reference evidence="3" key="2">
    <citation type="submission" date="2020-09" db="EMBL/GenBank/DDBJ databases">
        <authorList>
            <person name="Sun Q."/>
            <person name="Ohkuma M."/>
        </authorList>
    </citation>
    <scope>NUCLEOTIDE SEQUENCE</scope>
    <source>
        <strain evidence="3">JCM 3276</strain>
    </source>
</reference>
<dbReference type="RefSeq" id="WP_189209306.1">
    <property type="nucleotide sequence ID" value="NZ_BMRB01000001.1"/>
</dbReference>
<keyword evidence="2" id="KW-0472">Membrane</keyword>
<name>A0A918L919_9PSEU</name>
<reference evidence="3" key="1">
    <citation type="journal article" date="2014" name="Int. J. Syst. Evol. Microbiol.">
        <title>Complete genome sequence of Corynebacterium casei LMG S-19264T (=DSM 44701T), isolated from a smear-ripened cheese.</title>
        <authorList>
            <consortium name="US DOE Joint Genome Institute (JGI-PGF)"/>
            <person name="Walter F."/>
            <person name="Albersmeier A."/>
            <person name="Kalinowski J."/>
            <person name="Ruckert C."/>
        </authorList>
    </citation>
    <scope>NUCLEOTIDE SEQUENCE</scope>
    <source>
        <strain evidence="3">JCM 3276</strain>
    </source>
</reference>
<evidence type="ECO:0000313" key="3">
    <source>
        <dbReference type="EMBL" id="GGS21559.1"/>
    </source>
</evidence>
<feature type="region of interest" description="Disordered" evidence="1">
    <location>
        <begin position="82"/>
        <end position="129"/>
    </location>
</feature>
<gene>
    <name evidence="3" type="ORF">GCM10010171_12850</name>
</gene>
<feature type="transmembrane region" description="Helical" evidence="2">
    <location>
        <begin position="39"/>
        <end position="60"/>
    </location>
</feature>
<dbReference type="EMBL" id="BMRB01000001">
    <property type="protein sequence ID" value="GGS21559.1"/>
    <property type="molecule type" value="Genomic_DNA"/>
</dbReference>
<accession>A0A918L919</accession>
<protein>
    <submittedName>
        <fullName evidence="3">Uncharacterized protein</fullName>
    </submittedName>
</protein>
<dbReference type="Proteomes" id="UP000660680">
    <property type="component" value="Unassembled WGS sequence"/>
</dbReference>
<organism evidence="3 4">
    <name type="scientific">Actinokineospora fastidiosa</name>
    <dbReference type="NCBI Taxonomy" id="1816"/>
    <lineage>
        <taxon>Bacteria</taxon>
        <taxon>Bacillati</taxon>
        <taxon>Actinomycetota</taxon>
        <taxon>Actinomycetes</taxon>
        <taxon>Pseudonocardiales</taxon>
        <taxon>Pseudonocardiaceae</taxon>
        <taxon>Actinokineospora</taxon>
    </lineage>
</organism>
<comment type="caution">
    <text evidence="3">The sequence shown here is derived from an EMBL/GenBank/DDBJ whole genome shotgun (WGS) entry which is preliminary data.</text>
</comment>
<evidence type="ECO:0000313" key="4">
    <source>
        <dbReference type="Proteomes" id="UP000660680"/>
    </source>
</evidence>
<keyword evidence="4" id="KW-1185">Reference proteome</keyword>
<dbReference type="AlphaFoldDB" id="A0A918L919"/>
<evidence type="ECO:0000256" key="2">
    <source>
        <dbReference type="SAM" id="Phobius"/>
    </source>
</evidence>